<protein>
    <submittedName>
        <fullName evidence="11">Cation:proton antiporter</fullName>
    </submittedName>
</protein>
<evidence type="ECO:0000259" key="10">
    <source>
        <dbReference type="Pfam" id="PF00662"/>
    </source>
</evidence>
<evidence type="ECO:0000313" key="11">
    <source>
        <dbReference type="EMBL" id="MFC6893715.1"/>
    </source>
</evidence>
<feature type="transmembrane region" description="Helical" evidence="8">
    <location>
        <begin position="168"/>
        <end position="190"/>
    </location>
</feature>
<comment type="subcellular location">
    <subcellularLocation>
        <location evidence="1">Cell membrane</location>
        <topology evidence="1">Multi-pass membrane protein</topology>
    </subcellularLocation>
</comment>
<feature type="transmembrane region" description="Helical" evidence="8">
    <location>
        <begin position="218"/>
        <end position="237"/>
    </location>
</feature>
<keyword evidence="6 8" id="KW-0472">Membrane</keyword>
<dbReference type="InterPro" id="IPR001750">
    <property type="entry name" value="ND/Mrp_TM"/>
</dbReference>
<keyword evidence="2" id="KW-1003">Cell membrane</keyword>
<feature type="transmembrane region" description="Helical" evidence="8">
    <location>
        <begin position="428"/>
        <end position="454"/>
    </location>
</feature>
<evidence type="ECO:0000256" key="2">
    <source>
        <dbReference type="ARBA" id="ARBA00022475"/>
    </source>
</evidence>
<dbReference type="AlphaFoldDB" id="A0ABD5UZ50"/>
<dbReference type="InterPro" id="IPR052175">
    <property type="entry name" value="ComplexI-like_HydComp"/>
</dbReference>
<feature type="domain" description="NADH-Ubiquinone oxidoreductase (complex I) chain 5 N-terminal" evidence="10">
    <location>
        <begin position="72"/>
        <end position="116"/>
    </location>
</feature>
<feature type="transmembrane region" description="Helical" evidence="8">
    <location>
        <begin position="663"/>
        <end position="682"/>
    </location>
</feature>
<organism evidence="11 12">
    <name type="scientific">Halopenitus salinus</name>
    <dbReference type="NCBI Taxonomy" id="1198295"/>
    <lineage>
        <taxon>Archaea</taxon>
        <taxon>Methanobacteriati</taxon>
        <taxon>Methanobacteriota</taxon>
        <taxon>Stenosarchaea group</taxon>
        <taxon>Halobacteria</taxon>
        <taxon>Halobacteriales</taxon>
        <taxon>Haloferacaceae</taxon>
        <taxon>Halopenitus</taxon>
    </lineage>
</organism>
<evidence type="ECO:0000256" key="6">
    <source>
        <dbReference type="ARBA" id="ARBA00023136"/>
    </source>
</evidence>
<feature type="compositionally biased region" description="Basic and acidic residues" evidence="7">
    <location>
        <begin position="606"/>
        <end position="640"/>
    </location>
</feature>
<dbReference type="EMBL" id="JBHSXL010000010">
    <property type="protein sequence ID" value="MFC6893715.1"/>
    <property type="molecule type" value="Genomic_DNA"/>
</dbReference>
<feature type="transmembrane region" description="Helical" evidence="8">
    <location>
        <begin position="289"/>
        <end position="309"/>
    </location>
</feature>
<proteinExistence type="predicted"/>
<dbReference type="PANTHER" id="PTHR42682">
    <property type="entry name" value="HYDROGENASE-4 COMPONENT F"/>
    <property type="match status" value="1"/>
</dbReference>
<keyword evidence="5" id="KW-0560">Oxidoreductase</keyword>
<feature type="transmembrane region" description="Helical" evidence="8">
    <location>
        <begin position="81"/>
        <end position="103"/>
    </location>
</feature>
<comment type="caution">
    <text evidence="11">The sequence shown here is derived from an EMBL/GenBank/DDBJ whole genome shotgun (WGS) entry which is preliminary data.</text>
</comment>
<dbReference type="PRINTS" id="PR01434">
    <property type="entry name" value="NADHDHGNASE5"/>
</dbReference>
<dbReference type="RefSeq" id="WP_379746013.1">
    <property type="nucleotide sequence ID" value="NZ_JBHSVN010000001.1"/>
</dbReference>
<sequence length="707" mass="75120">MTEVESLRPLVAVLVSFVASGFIVASYRRPNLREGWTLLAAVGKFAAVASMLPGVLGGTVYVSNLLAFLPGVQLTLRADPLGMLFAFLASGLWIVTSLYSIGYMRGLDEPNQTRYFAAFAVSLSTTMGIAFAGNLVTIFVFYELLSIATYPLVAHDETAEARSAGRKYLAYTMFGGGVLVLAGTVLVYWLTGLVGEPTVSFSAGGIDALATAASTDPLMAKIAFVLLAVGFGVKAGLMPLHQWLPEAMVAPTPVSGLLHAVAVVKSGAFGVSRLVLDVYGPEVVFDLGVGIWLSVAAAFTLTAASVIALRKDHLKQRLAYSTVSQLSYILLGLGLFGWYGLVGALLHIPAHAFMKLTLFFCAGCIHVETHTDYISEMAGIGKRMPVTMGAFTVAAAGMAGIPLVAGFVSKYYMLIGGVRMGAALTPVGYYLAGALLLSGVLNIAYFWPVVYTAFFESEESHDSKPLVDFPLGGRTTATVESPRTDGGEREPDDDHVADDDHAPVDGRAEEGDENAEDAAEASEPADFEEKTTVAEEDTAVAEETIPDAEDVAMDPDGVVRPDFSPGDRDFSEPAERIDTGDYAVDKNPSDATVGFRDSTPEPEDDRGDHDDRGDDHGRHGDDRIDHDHHADDSADHDHHGGPPPGGWESIRGLDALLGRETTWFMLAPILTAMTLAVLVGVVPTETGFLELIQLIVDTRLEGAGVGP</sequence>
<feature type="compositionally biased region" description="Basic and acidic residues" evidence="7">
    <location>
        <begin position="565"/>
        <end position="588"/>
    </location>
</feature>
<feature type="compositionally biased region" description="Basic and acidic residues" evidence="7">
    <location>
        <begin position="482"/>
        <end position="509"/>
    </location>
</feature>
<feature type="domain" description="NADH:quinone oxidoreductase/Mrp antiporter transmembrane" evidence="9">
    <location>
        <begin position="132"/>
        <end position="423"/>
    </location>
</feature>
<accession>A0ABD5UZ50</accession>
<evidence type="ECO:0000313" key="12">
    <source>
        <dbReference type="Proteomes" id="UP001596296"/>
    </source>
</evidence>
<dbReference type="GO" id="GO:0005886">
    <property type="term" value="C:plasma membrane"/>
    <property type="evidence" value="ECO:0007669"/>
    <property type="project" value="UniProtKB-SubCell"/>
</dbReference>
<keyword evidence="12" id="KW-1185">Reference proteome</keyword>
<dbReference type="Proteomes" id="UP001596296">
    <property type="component" value="Unassembled WGS sequence"/>
</dbReference>
<feature type="compositionally biased region" description="Acidic residues" evidence="7">
    <location>
        <begin position="510"/>
        <end position="526"/>
    </location>
</feature>
<keyword evidence="4 8" id="KW-1133">Transmembrane helix</keyword>
<feature type="transmembrane region" description="Helical" evidence="8">
    <location>
        <begin position="6"/>
        <end position="25"/>
    </location>
</feature>
<dbReference type="NCBIfam" id="NF005561">
    <property type="entry name" value="PRK07234.1-1"/>
    <property type="match status" value="1"/>
</dbReference>
<evidence type="ECO:0000256" key="8">
    <source>
        <dbReference type="SAM" id="Phobius"/>
    </source>
</evidence>
<evidence type="ECO:0000256" key="1">
    <source>
        <dbReference type="ARBA" id="ARBA00004651"/>
    </source>
</evidence>
<feature type="transmembrane region" description="Helical" evidence="8">
    <location>
        <begin position="37"/>
        <end position="61"/>
    </location>
</feature>
<feature type="compositionally biased region" description="Acidic residues" evidence="7">
    <location>
        <begin position="534"/>
        <end position="553"/>
    </location>
</feature>
<feature type="transmembrane region" description="Helical" evidence="8">
    <location>
        <begin position="318"/>
        <end position="339"/>
    </location>
</feature>
<gene>
    <name evidence="11" type="ORF">ACFQE9_14020</name>
</gene>
<evidence type="ECO:0000256" key="7">
    <source>
        <dbReference type="SAM" id="MobiDB-lite"/>
    </source>
</evidence>
<name>A0ABD5UZ50_9EURY</name>
<feature type="transmembrane region" description="Helical" evidence="8">
    <location>
        <begin position="115"/>
        <end position="133"/>
    </location>
</feature>
<dbReference type="PANTHER" id="PTHR42682:SF4">
    <property type="entry name" value="NADH-UBIQUINONE_PLASTOQUINONE"/>
    <property type="match status" value="1"/>
</dbReference>
<dbReference type="Pfam" id="PF00361">
    <property type="entry name" value="Proton_antipo_M"/>
    <property type="match status" value="1"/>
</dbReference>
<feature type="transmembrane region" description="Helical" evidence="8">
    <location>
        <begin position="386"/>
        <end position="408"/>
    </location>
</feature>
<evidence type="ECO:0000256" key="4">
    <source>
        <dbReference type="ARBA" id="ARBA00022989"/>
    </source>
</evidence>
<dbReference type="Pfam" id="PF00662">
    <property type="entry name" value="Proton_antipo_N"/>
    <property type="match status" value="1"/>
</dbReference>
<keyword evidence="3 8" id="KW-0812">Transmembrane</keyword>
<evidence type="ECO:0000259" key="9">
    <source>
        <dbReference type="Pfam" id="PF00361"/>
    </source>
</evidence>
<evidence type="ECO:0000256" key="3">
    <source>
        <dbReference type="ARBA" id="ARBA00022692"/>
    </source>
</evidence>
<reference evidence="11 12" key="1">
    <citation type="journal article" date="2019" name="Int. J. Syst. Evol. Microbiol.">
        <title>The Global Catalogue of Microorganisms (GCM) 10K type strain sequencing project: providing services to taxonomists for standard genome sequencing and annotation.</title>
        <authorList>
            <consortium name="The Broad Institute Genomics Platform"/>
            <consortium name="The Broad Institute Genome Sequencing Center for Infectious Disease"/>
            <person name="Wu L."/>
            <person name="Ma J."/>
        </authorList>
    </citation>
    <scope>NUCLEOTIDE SEQUENCE [LARGE SCALE GENOMIC DNA]</scope>
    <source>
        <strain evidence="11 12">SKJ47</strain>
    </source>
</reference>
<dbReference type="GO" id="GO:0016491">
    <property type="term" value="F:oxidoreductase activity"/>
    <property type="evidence" value="ECO:0007669"/>
    <property type="project" value="UniProtKB-KW"/>
</dbReference>
<dbReference type="InterPro" id="IPR001516">
    <property type="entry name" value="Proton_antipo_N"/>
</dbReference>
<evidence type="ECO:0000256" key="5">
    <source>
        <dbReference type="ARBA" id="ARBA00023002"/>
    </source>
</evidence>
<feature type="region of interest" description="Disordered" evidence="7">
    <location>
        <begin position="463"/>
        <end position="647"/>
    </location>
</feature>